<feature type="compositionally biased region" description="Low complexity" evidence="1">
    <location>
        <begin position="15"/>
        <end position="31"/>
    </location>
</feature>
<evidence type="ECO:0000313" key="3">
    <source>
        <dbReference type="Proteomes" id="UP000070544"/>
    </source>
</evidence>
<name>A0A139AUE8_GONPJ</name>
<gene>
    <name evidence="2" type="ORF">M427DRAFT_52549</name>
</gene>
<proteinExistence type="predicted"/>
<feature type="region of interest" description="Disordered" evidence="1">
    <location>
        <begin position="1"/>
        <end position="46"/>
    </location>
</feature>
<evidence type="ECO:0000313" key="2">
    <source>
        <dbReference type="EMBL" id="KXS20329.1"/>
    </source>
</evidence>
<dbReference type="Proteomes" id="UP000070544">
    <property type="component" value="Unassembled WGS sequence"/>
</dbReference>
<evidence type="ECO:0000256" key="1">
    <source>
        <dbReference type="SAM" id="MobiDB-lite"/>
    </source>
</evidence>
<feature type="compositionally biased region" description="Pro residues" evidence="1">
    <location>
        <begin position="32"/>
        <end position="42"/>
    </location>
</feature>
<dbReference type="EMBL" id="KQ965736">
    <property type="protein sequence ID" value="KXS20329.1"/>
    <property type="molecule type" value="Genomic_DNA"/>
</dbReference>
<accession>A0A139AUE8</accession>
<keyword evidence="3" id="KW-1185">Reference proteome</keyword>
<protein>
    <submittedName>
        <fullName evidence="2">Uncharacterized protein</fullName>
    </submittedName>
</protein>
<organism evidence="2 3">
    <name type="scientific">Gonapodya prolifera (strain JEL478)</name>
    <name type="common">Monoblepharis prolifera</name>
    <dbReference type="NCBI Taxonomy" id="1344416"/>
    <lineage>
        <taxon>Eukaryota</taxon>
        <taxon>Fungi</taxon>
        <taxon>Fungi incertae sedis</taxon>
        <taxon>Chytridiomycota</taxon>
        <taxon>Chytridiomycota incertae sedis</taxon>
        <taxon>Monoblepharidomycetes</taxon>
        <taxon>Monoblepharidales</taxon>
        <taxon>Gonapodyaceae</taxon>
        <taxon>Gonapodya</taxon>
    </lineage>
</organism>
<sequence>MFKKSKKEQPHDDTQPPTSQTTSQQNAQPQQPAQPKPPPLPLPQESIKVRTAGACSDLSCF</sequence>
<dbReference type="AlphaFoldDB" id="A0A139AUE8"/>
<reference evidence="2 3" key="1">
    <citation type="journal article" date="2015" name="Genome Biol. Evol.">
        <title>Phylogenomic analyses indicate that early fungi evolved digesting cell walls of algal ancestors of land plants.</title>
        <authorList>
            <person name="Chang Y."/>
            <person name="Wang S."/>
            <person name="Sekimoto S."/>
            <person name="Aerts A.L."/>
            <person name="Choi C."/>
            <person name="Clum A."/>
            <person name="LaButti K.M."/>
            <person name="Lindquist E.A."/>
            <person name="Yee Ngan C."/>
            <person name="Ohm R.A."/>
            <person name="Salamov A.A."/>
            <person name="Grigoriev I.V."/>
            <person name="Spatafora J.W."/>
            <person name="Berbee M.L."/>
        </authorList>
    </citation>
    <scope>NUCLEOTIDE SEQUENCE [LARGE SCALE GENOMIC DNA]</scope>
    <source>
        <strain evidence="2 3">JEL478</strain>
    </source>
</reference>